<accession>A0AAD4H4S5</accession>
<keyword evidence="2" id="KW-1185">Reference proteome</keyword>
<reference evidence="1" key="1">
    <citation type="journal article" date="2020" name="Fungal Divers.">
        <title>Resolving the Mortierellaceae phylogeny through synthesis of multi-gene phylogenetics and phylogenomics.</title>
        <authorList>
            <person name="Vandepol N."/>
            <person name="Liber J."/>
            <person name="Desiro A."/>
            <person name="Na H."/>
            <person name="Kennedy M."/>
            <person name="Barry K."/>
            <person name="Grigoriev I.V."/>
            <person name="Miller A.N."/>
            <person name="O'Donnell K."/>
            <person name="Stajich J.E."/>
            <person name="Bonito G."/>
        </authorList>
    </citation>
    <scope>NUCLEOTIDE SEQUENCE</scope>
    <source>
        <strain evidence="1">NRRL 28262</strain>
    </source>
</reference>
<dbReference type="Proteomes" id="UP001194580">
    <property type="component" value="Unassembled WGS sequence"/>
</dbReference>
<gene>
    <name evidence="1" type="ORF">BGZ95_010747</name>
</gene>
<comment type="caution">
    <text evidence="1">The sequence shown here is derived from an EMBL/GenBank/DDBJ whole genome shotgun (WGS) entry which is preliminary data.</text>
</comment>
<evidence type="ECO:0000313" key="1">
    <source>
        <dbReference type="EMBL" id="KAG0273439.1"/>
    </source>
</evidence>
<protein>
    <submittedName>
        <fullName evidence="1">Uncharacterized protein</fullName>
    </submittedName>
</protein>
<name>A0AAD4H4S5_9FUNG</name>
<sequence>MGADWYSNISITAAAIPVPKEALQRPFDLQGFKLMTVQHEHYHDKFDEFCDEYHGAMICLADTELLPTLVEVLGPYEITDHQAECKRMKHLDAFMPKDTRDRLVGAFKTYTGRKPDAVPGFWTVSATSKYLVQLHATWTLGTQGSIAEKDCNFCFSLEQDDKGSDT</sequence>
<dbReference type="AlphaFoldDB" id="A0AAD4H4S5"/>
<evidence type="ECO:0000313" key="2">
    <source>
        <dbReference type="Proteomes" id="UP001194580"/>
    </source>
</evidence>
<organism evidence="1 2">
    <name type="scientific">Linnemannia exigua</name>
    <dbReference type="NCBI Taxonomy" id="604196"/>
    <lineage>
        <taxon>Eukaryota</taxon>
        <taxon>Fungi</taxon>
        <taxon>Fungi incertae sedis</taxon>
        <taxon>Mucoromycota</taxon>
        <taxon>Mortierellomycotina</taxon>
        <taxon>Mortierellomycetes</taxon>
        <taxon>Mortierellales</taxon>
        <taxon>Mortierellaceae</taxon>
        <taxon>Linnemannia</taxon>
    </lineage>
</organism>
<dbReference type="EMBL" id="JAAAIL010000746">
    <property type="protein sequence ID" value="KAG0273439.1"/>
    <property type="molecule type" value="Genomic_DNA"/>
</dbReference>
<proteinExistence type="predicted"/>